<sequence>MKSREGTPKRSLKEKEGSPSKKSMRSRTSTPVQESANTLSTAEEPVSDSRRSSKNISKMEVDSATAKRKPEGLPVPPSQTEEKKMRTSSPAPPETPKQQQQQQNQTKRETFKRPPIVLEASRSQHSELLVATLTHGSVGAQGVEQVGALQCSICACGSL</sequence>
<organism evidence="2 3">
    <name type="scientific">Strongylus vulgaris</name>
    <name type="common">Blood worm</name>
    <dbReference type="NCBI Taxonomy" id="40348"/>
    <lineage>
        <taxon>Eukaryota</taxon>
        <taxon>Metazoa</taxon>
        <taxon>Ecdysozoa</taxon>
        <taxon>Nematoda</taxon>
        <taxon>Chromadorea</taxon>
        <taxon>Rhabditida</taxon>
        <taxon>Rhabditina</taxon>
        <taxon>Rhabditomorpha</taxon>
        <taxon>Strongyloidea</taxon>
        <taxon>Strongylidae</taxon>
        <taxon>Strongylus</taxon>
    </lineage>
</organism>
<dbReference type="EMBL" id="UYYB01028356">
    <property type="protein sequence ID" value="VDM73006.1"/>
    <property type="molecule type" value="Genomic_DNA"/>
</dbReference>
<protein>
    <submittedName>
        <fullName evidence="2">Uncharacterized protein</fullName>
    </submittedName>
</protein>
<dbReference type="Proteomes" id="UP000270094">
    <property type="component" value="Unassembled WGS sequence"/>
</dbReference>
<feature type="compositionally biased region" description="Basic and acidic residues" evidence="1">
    <location>
        <begin position="47"/>
        <end position="61"/>
    </location>
</feature>
<evidence type="ECO:0000256" key="1">
    <source>
        <dbReference type="SAM" id="MobiDB-lite"/>
    </source>
</evidence>
<dbReference type="AlphaFoldDB" id="A0A3P7ISG8"/>
<reference evidence="2 3" key="1">
    <citation type="submission" date="2018-11" db="EMBL/GenBank/DDBJ databases">
        <authorList>
            <consortium name="Pathogen Informatics"/>
        </authorList>
    </citation>
    <scope>NUCLEOTIDE SEQUENCE [LARGE SCALE GENOMIC DNA]</scope>
</reference>
<proteinExistence type="predicted"/>
<feature type="compositionally biased region" description="Polar residues" evidence="1">
    <location>
        <begin position="26"/>
        <end position="41"/>
    </location>
</feature>
<gene>
    <name evidence="2" type="ORF">SVUK_LOCUS8004</name>
</gene>
<feature type="compositionally biased region" description="Basic and acidic residues" evidence="1">
    <location>
        <begin position="1"/>
        <end position="19"/>
    </location>
</feature>
<keyword evidence="3" id="KW-1185">Reference proteome</keyword>
<name>A0A3P7ISG8_STRVU</name>
<evidence type="ECO:0000313" key="2">
    <source>
        <dbReference type="EMBL" id="VDM73006.1"/>
    </source>
</evidence>
<dbReference type="OrthoDB" id="504170at2759"/>
<feature type="region of interest" description="Disordered" evidence="1">
    <location>
        <begin position="1"/>
        <end position="115"/>
    </location>
</feature>
<accession>A0A3P7ISG8</accession>
<evidence type="ECO:0000313" key="3">
    <source>
        <dbReference type="Proteomes" id="UP000270094"/>
    </source>
</evidence>